<keyword evidence="3" id="KW-0328">Glycosyltransferase</keyword>
<feature type="region of interest" description="Disordered" evidence="6">
    <location>
        <begin position="89"/>
        <end position="192"/>
    </location>
</feature>
<dbReference type="PANTHER" id="PTHR20961">
    <property type="entry name" value="GLYCOSYLTRANSFERASE"/>
    <property type="match status" value="1"/>
</dbReference>
<dbReference type="OMA" id="WEAPERE"/>
<feature type="compositionally biased region" description="Basic and acidic residues" evidence="6">
    <location>
        <begin position="146"/>
        <end position="164"/>
    </location>
</feature>
<evidence type="ECO:0000259" key="8">
    <source>
        <dbReference type="Pfam" id="PF04577"/>
    </source>
</evidence>
<dbReference type="InParanoid" id="A0A1D6FDS6"/>
<sequence length="631" mass="68828">MEGGGKLVAYRYGGGVEPRKFGLGGLVAGLLLVTCAYYFSTVKLDAVRIVMSKQPMNPSEACKDPLEPSSLAHSLCICLLSRAKNAAAGTVGSPANGGDSSKQTSESGGLQDQGAWSSKDGDGVSSSSFGQGESGRHLFGGPVSSFEEKQRDDAVHEKDDDDPRAGVAALPPLSSDIMQESGPADQVPVPATSPEIEPLFANQIPAASSEVKAAPPFHLDPPVADAEAKQTAAPLREWKPLCDLTSNRRIDWCELEGDVRVVGGSNGSVTLVAAPGADERSFHEESWSIKPYPRKADPNAMRSVRALAVRSVATAPPVACTDWHGVPALVFSARGYTGNYFHAYTDVILPLFLTARQYAGEVLLLVTGFQAWWVGKYLPVFRSLSNYEPVDLDRDRDPRVRCFRRVQVGLTSHDDFSIDPRRAPNGYSMLDFTRFMRATYGLPRDAVPRRGRGRPRPRLLVIARARTRRFLNAEDIVRGARKVGFEVVVSEVAQEVAAFAELVNTCDAVVGVHGAGLTNMVFLPPGGVVIQVLPLGPLEFVASYFRGPARDMGLSYLEYRISPEESTLLDQYPRDHPVLTDPMSVQAKDWVSFMGVYLFKQDVRLDMKRFRPVLKKALARLRAKPRNNNNK</sequence>
<protein>
    <submittedName>
        <fullName evidence="9">Glycosyltransferase family 61 protein</fullName>
    </submittedName>
</protein>
<evidence type="ECO:0000256" key="4">
    <source>
        <dbReference type="ARBA" id="ARBA00022679"/>
    </source>
</evidence>
<dbReference type="GO" id="GO:0016763">
    <property type="term" value="F:pentosyltransferase activity"/>
    <property type="evidence" value="ECO:0007669"/>
    <property type="project" value="UniProtKB-ARBA"/>
</dbReference>
<evidence type="ECO:0000256" key="3">
    <source>
        <dbReference type="ARBA" id="ARBA00022676"/>
    </source>
</evidence>
<evidence type="ECO:0000256" key="7">
    <source>
        <dbReference type="SAM" id="Phobius"/>
    </source>
</evidence>
<name>A0A1D6FDS6_MAIZE</name>
<dbReference type="PANTHER" id="PTHR20961:SF85">
    <property type="entry name" value="GLYCOSYLTRANSFERASE FAMILY 61 PROTEIN"/>
    <property type="match status" value="1"/>
</dbReference>
<feature type="compositionally biased region" description="Polar residues" evidence="6">
    <location>
        <begin position="98"/>
        <end position="116"/>
    </location>
</feature>
<proteinExistence type="predicted"/>
<keyword evidence="5" id="KW-0325">Glycoprotein</keyword>
<dbReference type="AlphaFoldDB" id="A0A1D6FDS6"/>
<dbReference type="InterPro" id="IPR007657">
    <property type="entry name" value="Glycosyltransferase_61"/>
</dbReference>
<dbReference type="Pfam" id="PF04577">
    <property type="entry name" value="Glyco_transf_61"/>
    <property type="match status" value="1"/>
</dbReference>
<dbReference type="InterPro" id="IPR049625">
    <property type="entry name" value="Glyco_transf_61_cat"/>
</dbReference>
<evidence type="ECO:0000313" key="9">
    <source>
        <dbReference type="EMBL" id="AQK90125.1"/>
    </source>
</evidence>
<evidence type="ECO:0000256" key="1">
    <source>
        <dbReference type="ARBA" id="ARBA00004323"/>
    </source>
</evidence>
<feature type="transmembrane region" description="Helical" evidence="7">
    <location>
        <begin position="21"/>
        <end position="39"/>
    </location>
</feature>
<keyword evidence="4 9" id="KW-0808">Transferase</keyword>
<dbReference type="EMBL" id="CM000784">
    <property type="protein sequence ID" value="AQK90125.1"/>
    <property type="molecule type" value="Genomic_DNA"/>
</dbReference>
<evidence type="ECO:0000256" key="5">
    <source>
        <dbReference type="ARBA" id="ARBA00023180"/>
    </source>
</evidence>
<feature type="domain" description="Glycosyltransferase 61 catalytic" evidence="8">
    <location>
        <begin position="420"/>
        <end position="530"/>
    </location>
</feature>
<dbReference type="ExpressionAtlas" id="A0A1D6FDS6">
    <property type="expression patterns" value="baseline and differential"/>
</dbReference>
<reference evidence="9" key="1">
    <citation type="submission" date="2015-12" db="EMBL/GenBank/DDBJ databases">
        <title>Update maize B73 reference genome by single molecule sequencing technologies.</title>
        <authorList>
            <consortium name="Maize Genome Sequencing Project"/>
            <person name="Ware D."/>
        </authorList>
    </citation>
    <scope>NUCLEOTIDE SEQUENCE</scope>
    <source>
        <tissue evidence="9">Seedling</tissue>
    </source>
</reference>
<comment type="subcellular location">
    <subcellularLocation>
        <location evidence="1">Golgi apparatus membrane</location>
        <topology evidence="1">Single-pass type II membrane protein</topology>
    </subcellularLocation>
</comment>
<keyword evidence="7" id="KW-0812">Transmembrane</keyword>
<dbReference type="SMR" id="A0A1D6FDS6"/>
<accession>A0A1D6FDS6</accession>
<evidence type="ECO:0000256" key="6">
    <source>
        <dbReference type="SAM" id="MobiDB-lite"/>
    </source>
</evidence>
<keyword evidence="7" id="KW-0472">Membrane</keyword>
<comment type="pathway">
    <text evidence="2">Glycan metabolism.</text>
</comment>
<keyword evidence="7" id="KW-1133">Transmembrane helix</keyword>
<organism evidence="9">
    <name type="scientific">Zea mays</name>
    <name type="common">Maize</name>
    <dbReference type="NCBI Taxonomy" id="4577"/>
    <lineage>
        <taxon>Eukaryota</taxon>
        <taxon>Viridiplantae</taxon>
        <taxon>Streptophyta</taxon>
        <taxon>Embryophyta</taxon>
        <taxon>Tracheophyta</taxon>
        <taxon>Spermatophyta</taxon>
        <taxon>Magnoliopsida</taxon>
        <taxon>Liliopsida</taxon>
        <taxon>Poales</taxon>
        <taxon>Poaceae</taxon>
        <taxon>PACMAD clade</taxon>
        <taxon>Panicoideae</taxon>
        <taxon>Andropogonodae</taxon>
        <taxon>Andropogoneae</taxon>
        <taxon>Tripsacinae</taxon>
        <taxon>Zea</taxon>
    </lineage>
</organism>
<dbReference type="GO" id="GO:0000139">
    <property type="term" value="C:Golgi membrane"/>
    <property type="evidence" value="ECO:0007669"/>
    <property type="project" value="UniProtKB-SubCell"/>
</dbReference>
<gene>
    <name evidence="9" type="ORF">ZEAMMB73_Zm00001d008526</name>
</gene>
<evidence type="ECO:0000256" key="2">
    <source>
        <dbReference type="ARBA" id="ARBA00004881"/>
    </source>
</evidence>